<dbReference type="InterPro" id="IPR001322">
    <property type="entry name" value="Lamin_tail_dom"/>
</dbReference>
<feature type="compositionally biased region" description="Polar residues" evidence="1">
    <location>
        <begin position="34"/>
        <end position="50"/>
    </location>
</feature>
<evidence type="ECO:0000256" key="1">
    <source>
        <dbReference type="SAM" id="MobiDB-lite"/>
    </source>
</evidence>
<feature type="signal peptide" evidence="3">
    <location>
        <begin position="1"/>
        <end position="30"/>
    </location>
</feature>
<feature type="chain" id="PRO_5028798482" evidence="3">
    <location>
        <begin position="31"/>
        <end position="1686"/>
    </location>
</feature>
<keyword evidence="2" id="KW-0472">Membrane</keyword>
<feature type="region of interest" description="Disordered" evidence="1">
    <location>
        <begin position="34"/>
        <end position="114"/>
    </location>
</feature>
<evidence type="ECO:0000313" key="6">
    <source>
        <dbReference type="Proteomes" id="UP000515823"/>
    </source>
</evidence>
<organism evidence="5 6">
    <name type="scientific">Qiania dongpingensis</name>
    <dbReference type="NCBI Taxonomy" id="2763669"/>
    <lineage>
        <taxon>Bacteria</taxon>
        <taxon>Bacillati</taxon>
        <taxon>Bacillota</taxon>
        <taxon>Clostridia</taxon>
        <taxon>Lachnospirales</taxon>
        <taxon>Lachnospiraceae</taxon>
        <taxon>Qiania</taxon>
    </lineage>
</organism>
<feature type="compositionally biased region" description="Low complexity" evidence="1">
    <location>
        <begin position="51"/>
        <end position="80"/>
    </location>
</feature>
<feature type="compositionally biased region" description="Low complexity" evidence="1">
    <location>
        <begin position="1636"/>
        <end position="1646"/>
    </location>
</feature>
<feature type="domain" description="LTD" evidence="4">
    <location>
        <begin position="409"/>
        <end position="573"/>
    </location>
</feature>
<dbReference type="InterPro" id="IPR051918">
    <property type="entry name" value="STPP_CPPED1"/>
</dbReference>
<dbReference type="EMBL" id="CP060634">
    <property type="protein sequence ID" value="QNM05015.1"/>
    <property type="molecule type" value="Genomic_DNA"/>
</dbReference>
<dbReference type="PANTHER" id="PTHR43143:SF5">
    <property type="entry name" value="SECRETED PROTEIN"/>
    <property type="match status" value="1"/>
</dbReference>
<evidence type="ECO:0000313" key="5">
    <source>
        <dbReference type="EMBL" id="QNM05015.1"/>
    </source>
</evidence>
<dbReference type="Gene3D" id="3.60.21.10">
    <property type="match status" value="1"/>
</dbReference>
<feature type="transmembrane region" description="Helical" evidence="2">
    <location>
        <begin position="1654"/>
        <end position="1673"/>
    </location>
</feature>
<keyword evidence="2" id="KW-0812">Transmembrane</keyword>
<dbReference type="PANTHER" id="PTHR43143">
    <property type="entry name" value="METALLOPHOSPHOESTERASE, CALCINEURIN SUPERFAMILY"/>
    <property type="match status" value="1"/>
</dbReference>
<dbReference type="Pfam" id="PF00149">
    <property type="entry name" value="Metallophos"/>
    <property type="match status" value="1"/>
</dbReference>
<accession>A0A7G9G2I3</accession>
<dbReference type="GO" id="GO:0016787">
    <property type="term" value="F:hydrolase activity"/>
    <property type="evidence" value="ECO:0007669"/>
    <property type="project" value="InterPro"/>
</dbReference>
<dbReference type="InterPro" id="IPR004843">
    <property type="entry name" value="Calcineurin-like_PHP"/>
</dbReference>
<dbReference type="Proteomes" id="UP000515823">
    <property type="component" value="Chromosome"/>
</dbReference>
<dbReference type="SUPFAM" id="SSF56300">
    <property type="entry name" value="Metallo-dependent phosphatases"/>
    <property type="match status" value="1"/>
</dbReference>
<keyword evidence="3" id="KW-0732">Signal</keyword>
<dbReference type="InterPro" id="IPR029052">
    <property type="entry name" value="Metallo-depent_PP-like"/>
</dbReference>
<feature type="domain" description="LTD" evidence="4">
    <location>
        <begin position="123"/>
        <end position="293"/>
    </location>
</feature>
<dbReference type="PROSITE" id="PS51841">
    <property type="entry name" value="LTD"/>
    <property type="match status" value="2"/>
</dbReference>
<reference evidence="5 6" key="1">
    <citation type="submission" date="2020-08" db="EMBL/GenBank/DDBJ databases">
        <authorList>
            <person name="Liu C."/>
            <person name="Sun Q."/>
        </authorList>
    </citation>
    <scope>NUCLEOTIDE SEQUENCE [LARGE SCALE GENOMIC DNA]</scope>
    <source>
        <strain evidence="5 6">NSJ-38</strain>
    </source>
</reference>
<feature type="compositionally biased region" description="Low complexity" evidence="1">
    <location>
        <begin position="1610"/>
        <end position="1628"/>
    </location>
</feature>
<dbReference type="RefSeq" id="WP_249301783.1">
    <property type="nucleotide sequence ID" value="NZ_CP060634.1"/>
</dbReference>
<evidence type="ECO:0000259" key="4">
    <source>
        <dbReference type="PROSITE" id="PS51841"/>
    </source>
</evidence>
<gene>
    <name evidence="5" type="ORF">H9Q78_11240</name>
</gene>
<keyword evidence="6" id="KW-1185">Reference proteome</keyword>
<protein>
    <submittedName>
        <fullName evidence="5">Metallophosphoesterase</fullName>
    </submittedName>
</protein>
<name>A0A7G9G2I3_9FIRM</name>
<feature type="region of interest" description="Disordered" evidence="1">
    <location>
        <begin position="1580"/>
        <end position="1648"/>
    </location>
</feature>
<sequence>MRSRLFQSAAAFALAAVIGLSSVNIPNVNAETSTSAQESGAASLEESTTQSSFGETDSGTSSGTEGAGEETTSVGESISSETKESIKDESSFEESIGKTGDSTAPPENDIPQELDSGSALALSRSASASADASPLIVTEIVPAGPTSQQLTYTEVYNNSDAVINFGEYTFYYQYPSGGGQVWNTGEFNIEPGKTIVLWQNSKGASVDTFNAYYGTNLTEGKDIYRINYSGIHTTAQRGFAFGRDENSIICYAECNVGGADITDRNSKLAVQYQYSGHGTVSQKKEVSAATPGTVADWQVPDEAVHYETPAQITVSDVTGPDNLASTADTLDITAKVTGNQGIGKAYLHYRQAAGMKEETVEMTQEEGSDTVTASVPKSKFWSDSVSWYVSATYGGSYSEKSGERTTAVEYPELSDEEKAPLVVTEVVTPIEVSSGAYQGNSQFSYVELYNRTSSAINYSYYKLFYEYTGTSTADKTWTVSEPVVMVQPGDTIIVWLSSNGNTVDDFNTFYGTDLTEGQDIVRINYAGFHNTQWRTLKFGRTADKIFACASFNEGNKATIDKTGNQSIQYTYPRTADGKSLIVTTDTAPTPGTVEDWQVPADQSRFTGYDGYPADDGTAPSLTLHDSCPASILEGEEMFVTFDIADNMGLLGTKLYYRLDNDTEWSVITETSRRVSYYYLARIPADVLFGHDSVEFYVEAFNNFRSTKTGTYKVGIDSLNEVNGIRLNVADSSILRGVTTITANDGGNNASTKIKVDGSEVTSVPVLENGAYFALTATGRDSYFKNAVTAPYGENSREIIRYIAKWADLDSKVIHIDNKYFSYNADKSCYEVTLTLWAGDSGTPFEDLYIPDENHEDYTVTNLRMLLANGKEYLPVSIGPDDVETSAKTNLSTALDAIHTIGDSAGMCTRLEAKFEIPAADVTAVGYELDTTGLADGVHTITAEAGGKTVTASVTVDNTVPSVEIGIDEDEDVTGTLVIDPQVSDEGGVSEVSAILDGTEIELPYSRAVRDMEEGSHELTILAEDLAGNLAQDSVHFNVSDVNPAIKKAETTDITSDSSRLSVSLEDINTEGAQVSFYKGKSLTAENGDITVQEGEEDLPYQLFTIQTGEIKEEDSVFVNWSGTASNADSSHAVKMYVFNTAADSWEVIGTPDAAGSMEASFTAKDHLSDGKALVLVQCRAELSNPSTDIGELGILENEDQITAADDESGSWDGTGRPEDYDFSFAWITDTQYYCESWPEHYMNQNQWIVDNADDWKIKYVLHTGDIVDEYDMIGQWENADKAMKIFDDAGMPYGVLAGNHDVAAGNVLYQNYWNYFGEDRFSDMPCYGGSYNNNAGHYDLLSQNGQDFIMLYMSWDIYTDEINWMNEVLAKYPDRKAIILLHRYTNVRENGGTYLDYAGKVLQEQVVAKNPNVIAVLNGHYHGSSFETTAFDDDKDGIKERTVYQICTDYQSAFEGGEEYIKFLYFDLDENKIYMNSYSPLHDDFNYYDTAKYSSYEEGEKGSSIDIFELNVKFDTTEKTLECSRFSAGVRTAELLGTADVSELQAEMAWTGLQEESGYTWYASVTNDKGGLAVSSLQSFVTEKKEEPSAEPTDPTEENPTEPSSDNTESTVPTAGSTTAAAVPTTASGGKGTSGKGTSVKSGQVKTGDSAVPVLWGAVLVLAGGSLLAASLLKKKKNMENKQKGR</sequence>
<proteinExistence type="predicted"/>
<feature type="compositionally biased region" description="Basic and acidic residues" evidence="1">
    <location>
        <begin position="81"/>
        <end position="90"/>
    </location>
</feature>
<evidence type="ECO:0000256" key="2">
    <source>
        <dbReference type="SAM" id="Phobius"/>
    </source>
</evidence>
<keyword evidence="2" id="KW-1133">Transmembrane helix</keyword>
<evidence type="ECO:0000256" key="3">
    <source>
        <dbReference type="SAM" id="SignalP"/>
    </source>
</evidence>
<dbReference type="KEGG" id="qdo:H9Q78_11240"/>